<dbReference type="EMBL" id="JUIW01000006">
    <property type="protein sequence ID" value="RYJ42963.1"/>
    <property type="molecule type" value="Genomic_DNA"/>
</dbReference>
<sequence length="570" mass="66272">MKHLITLVFILFCSLSYAQNAPFEEAKQELKELYSKFTNKQLEHNKEKKKLEDKIAAYDYDIKDETLKTQQLKEVLDSIYIKQLVVKDKYLLKGVPGDSLTAYFPVQKNYTLTEKSLVPKKKDEGEKEVYIMYGDGKIVEENVFKGDKRAEEVFKDIFSIKSETCLGSLEIPGDKQKIQLYTNKFAPVKDSSKYVCFKEVKFSIRGGTIHDIRVYATNQDKSQQYLFENKIPISLLNYTQNADKNYLFLKIVSSLNTDTIPDISKKTGTPANLYTIKLTDVLVYLPNPGNNFVPEDIEFTLPTKDEGAKDAFKQSRRVYKVNQDTNLQSIMEMRTYTDFLGLFDDSANGIVQIEGNADFFIAPYQSIRAFPSNFFRKISPYVHYSRLDEDNRGLTLANGDTIGHFRIPRRLEIIEKSYLDMGLILDIFSFSPRKDYPFNINLFGSLRYQIATIEQEDEENVNFKTYGLGGGLRFEFRRFNNFGFTLTPEFTFYNHLNRYEFLNNPDNFWVLRNEAEIYYYPGETKSQSIFLRLRTFWDTDDGEDSFFQLQFGYRFSIGLGSVKQKPSSTD</sequence>
<feature type="chain" id="PRO_5019308138" evidence="2">
    <location>
        <begin position="19"/>
        <end position="570"/>
    </location>
</feature>
<comment type="caution">
    <text evidence="3">The sequence shown here is derived from an EMBL/GenBank/DDBJ whole genome shotgun (WGS) entry which is preliminary data.</text>
</comment>
<keyword evidence="2" id="KW-0732">Signal</keyword>
<feature type="signal peptide" evidence="2">
    <location>
        <begin position="1"/>
        <end position="18"/>
    </location>
</feature>
<keyword evidence="1" id="KW-0175">Coiled coil</keyword>
<evidence type="ECO:0000313" key="4">
    <source>
        <dbReference type="Proteomes" id="UP000289775"/>
    </source>
</evidence>
<feature type="coiled-coil region" evidence="1">
    <location>
        <begin position="23"/>
        <end position="54"/>
    </location>
</feature>
<keyword evidence="4" id="KW-1185">Reference proteome</keyword>
<evidence type="ECO:0000256" key="2">
    <source>
        <dbReference type="SAM" id="SignalP"/>
    </source>
</evidence>
<evidence type="ECO:0000256" key="1">
    <source>
        <dbReference type="SAM" id="Coils"/>
    </source>
</evidence>
<name>A0A444WAY3_9FLAO</name>
<proteinExistence type="predicted"/>
<dbReference type="OrthoDB" id="1399842at2"/>
<dbReference type="RefSeq" id="WP_129751180.1">
    <property type="nucleotide sequence ID" value="NZ_JUIW01000006.1"/>
</dbReference>
<protein>
    <submittedName>
        <fullName evidence="3">Uncharacterized protein</fullName>
    </submittedName>
</protein>
<dbReference type="AlphaFoldDB" id="A0A444WAY3"/>
<evidence type="ECO:0000313" key="3">
    <source>
        <dbReference type="EMBL" id="RYJ42963.1"/>
    </source>
</evidence>
<organism evidence="3 4">
    <name type="scientific">Flavobacterium beibuense</name>
    <dbReference type="NCBI Taxonomy" id="657326"/>
    <lineage>
        <taxon>Bacteria</taxon>
        <taxon>Pseudomonadati</taxon>
        <taxon>Bacteroidota</taxon>
        <taxon>Flavobacteriia</taxon>
        <taxon>Flavobacteriales</taxon>
        <taxon>Flavobacteriaceae</taxon>
        <taxon>Flavobacterium</taxon>
    </lineage>
</organism>
<accession>A0A444WAY3</accession>
<dbReference type="Proteomes" id="UP000289775">
    <property type="component" value="Unassembled WGS sequence"/>
</dbReference>
<gene>
    <name evidence="3" type="ORF">NU09_2062</name>
</gene>
<reference evidence="3 4" key="1">
    <citation type="submission" date="2014-12" db="EMBL/GenBank/DDBJ databases">
        <title>Genome sequence of Flavobacterium beibuense RSKm HC5.</title>
        <authorList>
            <person name="Kim J.F."/>
            <person name="Song J.Y."/>
            <person name="Kwak M.-J."/>
            <person name="Lee S.-W."/>
        </authorList>
    </citation>
    <scope>NUCLEOTIDE SEQUENCE [LARGE SCALE GENOMIC DNA]</scope>
    <source>
        <strain evidence="3 4">RSKm HC5</strain>
    </source>
</reference>